<feature type="domain" description="Wadjet protein JetD C-terminal" evidence="1">
    <location>
        <begin position="180"/>
        <end position="355"/>
    </location>
</feature>
<dbReference type="InterPro" id="IPR024537">
    <property type="entry name" value="DUF3322"/>
</dbReference>
<keyword evidence="4" id="KW-1185">Reference proteome</keyword>
<evidence type="ECO:0000313" key="4">
    <source>
        <dbReference type="Proteomes" id="UP001500298"/>
    </source>
</evidence>
<dbReference type="Pfam" id="PF11795">
    <property type="entry name" value="DUF3322"/>
    <property type="match status" value="1"/>
</dbReference>
<comment type="caution">
    <text evidence="3">The sequence shown here is derived from an EMBL/GenBank/DDBJ whole genome shotgun (WGS) entry which is preliminary data.</text>
</comment>
<reference evidence="4" key="1">
    <citation type="journal article" date="2019" name="Int. J. Syst. Evol. Microbiol.">
        <title>The Global Catalogue of Microorganisms (GCM) 10K type strain sequencing project: providing services to taxonomists for standard genome sequencing and annotation.</title>
        <authorList>
            <consortium name="The Broad Institute Genomics Platform"/>
            <consortium name="The Broad Institute Genome Sequencing Center for Infectious Disease"/>
            <person name="Wu L."/>
            <person name="Ma J."/>
        </authorList>
    </citation>
    <scope>NUCLEOTIDE SEQUENCE [LARGE SCALE GENOMIC DNA]</scope>
    <source>
        <strain evidence="4">JCM 18326</strain>
    </source>
</reference>
<organism evidence="3 4">
    <name type="scientific">Algivirga pacifica</name>
    <dbReference type="NCBI Taxonomy" id="1162670"/>
    <lineage>
        <taxon>Bacteria</taxon>
        <taxon>Pseudomonadati</taxon>
        <taxon>Bacteroidota</taxon>
        <taxon>Cytophagia</taxon>
        <taxon>Cytophagales</taxon>
        <taxon>Flammeovirgaceae</taxon>
        <taxon>Algivirga</taxon>
    </lineage>
</organism>
<dbReference type="InterPro" id="IPR024534">
    <property type="entry name" value="JetD_C"/>
</dbReference>
<evidence type="ECO:0000259" key="1">
    <source>
        <dbReference type="Pfam" id="PF09983"/>
    </source>
</evidence>
<protein>
    <submittedName>
        <fullName evidence="3">DUF3322 and DUF2220 domain-containing protein</fullName>
    </submittedName>
</protein>
<evidence type="ECO:0000259" key="2">
    <source>
        <dbReference type="Pfam" id="PF11795"/>
    </source>
</evidence>
<dbReference type="Pfam" id="PF09983">
    <property type="entry name" value="JetD_C"/>
    <property type="match status" value="1"/>
</dbReference>
<proteinExistence type="predicted"/>
<accession>A0ABP9DFQ0</accession>
<sequence>MRYKKISSKALSQNLPTIQKEMQELMDKSKIQKGKGYTLHIAPVNNVQVGEQFLPQQITIDTLEDLLFLIKKEKEWKTFTSITSLLLQSYPQLKDWISHSPHTLIEETAWEGILKVLDYFMNESVPYRYYLRELPIAVDTKFIENHKGVLKSLLDFLLPEEAIDANATDFAPRYRCLYSEPLIRVRILDKQLIAQFSAFGVSDFSIPLGEFNRLDFPCTTVYIIENKASLKNIENFLTLPSQQGAIAIFGKGFGVGALKNAHWLQDKKLYYWGDIDQAGFEILNRVRAYFPTLTSICMDRATFEAHEEAQVTAPRQPYKQLQYLTEEETLFYEYLSAKERENRLEQEKVRQQWLLGRLG</sequence>
<evidence type="ECO:0000313" key="3">
    <source>
        <dbReference type="EMBL" id="GAA4838007.1"/>
    </source>
</evidence>
<dbReference type="EMBL" id="BAABJX010000036">
    <property type="protein sequence ID" value="GAA4838007.1"/>
    <property type="molecule type" value="Genomic_DNA"/>
</dbReference>
<feature type="domain" description="DUF3322" evidence="2">
    <location>
        <begin position="2"/>
        <end position="155"/>
    </location>
</feature>
<dbReference type="Proteomes" id="UP001500298">
    <property type="component" value="Unassembled WGS sequence"/>
</dbReference>
<gene>
    <name evidence="3" type="ORF">GCM10023331_23950</name>
</gene>
<name>A0ABP9DFQ0_9BACT</name>